<dbReference type="InterPro" id="IPR055473">
    <property type="entry name" value="DUF7045"/>
</dbReference>
<gene>
    <name evidence="8" type="primary">LOC106466360</name>
</gene>
<feature type="region of interest" description="Disordered" evidence="1">
    <location>
        <begin position="561"/>
        <end position="600"/>
    </location>
</feature>
<dbReference type="Pfam" id="PF23071">
    <property type="entry name" value="DUF7044"/>
    <property type="match status" value="1"/>
</dbReference>
<organism evidence="7 8">
    <name type="scientific">Limulus polyphemus</name>
    <name type="common">Atlantic horseshoe crab</name>
    <dbReference type="NCBI Taxonomy" id="6850"/>
    <lineage>
        <taxon>Eukaryota</taxon>
        <taxon>Metazoa</taxon>
        <taxon>Ecdysozoa</taxon>
        <taxon>Arthropoda</taxon>
        <taxon>Chelicerata</taxon>
        <taxon>Merostomata</taxon>
        <taxon>Xiphosura</taxon>
        <taxon>Limulidae</taxon>
        <taxon>Limulus</taxon>
    </lineage>
</organism>
<keyword evidence="2" id="KW-0732">Signal</keyword>
<dbReference type="InterPro" id="IPR055470">
    <property type="entry name" value="DUF7042"/>
</dbReference>
<reference evidence="8" key="1">
    <citation type="submission" date="2025-08" db="UniProtKB">
        <authorList>
            <consortium name="RefSeq"/>
        </authorList>
    </citation>
    <scope>IDENTIFICATION</scope>
    <source>
        <tissue evidence="8">Muscle</tissue>
    </source>
</reference>
<name>A0ABM1T2F1_LIMPO</name>
<dbReference type="InterPro" id="IPR055472">
    <property type="entry name" value="DUF7044"/>
</dbReference>
<proteinExistence type="predicted"/>
<evidence type="ECO:0000259" key="6">
    <source>
        <dbReference type="Pfam" id="PF23073"/>
    </source>
</evidence>
<protein>
    <submittedName>
        <fullName evidence="8">Uncharacterized protein LOC106466360</fullName>
    </submittedName>
</protein>
<feature type="domain" description="DUF7043" evidence="4">
    <location>
        <begin position="307"/>
        <end position="412"/>
    </location>
</feature>
<feature type="compositionally biased region" description="Polar residues" evidence="1">
    <location>
        <begin position="589"/>
        <end position="600"/>
    </location>
</feature>
<feature type="signal peptide" evidence="2">
    <location>
        <begin position="1"/>
        <end position="40"/>
    </location>
</feature>
<feature type="chain" id="PRO_5046411294" evidence="2">
    <location>
        <begin position="41"/>
        <end position="625"/>
    </location>
</feature>
<dbReference type="PANTHER" id="PTHR22255">
    <property type="entry name" value="LP06548P"/>
    <property type="match status" value="1"/>
</dbReference>
<dbReference type="GeneID" id="106466360"/>
<accession>A0ABM1T2F1</accession>
<evidence type="ECO:0000313" key="7">
    <source>
        <dbReference type="Proteomes" id="UP000694941"/>
    </source>
</evidence>
<dbReference type="Proteomes" id="UP000694941">
    <property type="component" value="Unplaced"/>
</dbReference>
<evidence type="ECO:0000259" key="5">
    <source>
        <dbReference type="Pfam" id="PF23071"/>
    </source>
</evidence>
<evidence type="ECO:0000313" key="8">
    <source>
        <dbReference type="RefSeq" id="XP_022250057.1"/>
    </source>
</evidence>
<dbReference type="PANTHER" id="PTHR22255:SF4">
    <property type="entry name" value="CATION-INDEPENDENT MANNOSE-6-PHOSPHATE RECEPTOR"/>
    <property type="match status" value="1"/>
</dbReference>
<feature type="domain" description="DUF7044" evidence="5">
    <location>
        <begin position="41"/>
        <end position="143"/>
    </location>
</feature>
<dbReference type="Pfam" id="PF23070">
    <property type="entry name" value="DUF7043"/>
    <property type="match status" value="1"/>
</dbReference>
<keyword evidence="7" id="KW-1185">Reference proteome</keyword>
<dbReference type="RefSeq" id="XP_022250057.1">
    <property type="nucleotide sequence ID" value="XM_022394349.1"/>
</dbReference>
<dbReference type="Pfam" id="PF23073">
    <property type="entry name" value="DUF7045"/>
    <property type="match status" value="1"/>
</dbReference>
<evidence type="ECO:0000256" key="1">
    <source>
        <dbReference type="SAM" id="MobiDB-lite"/>
    </source>
</evidence>
<sequence>MARETTWWAQSIHPASMHRLYLNVISCMISTAMLVESVSAGCYFPVEVQGTYLIQTQASAAYGGSTVTYSEITIEVDAIPPWGRCHRKRGNNVIVKDSTGAEDCLRCFRLTQKTLNVIQIHTEGLGRCYTNEEAARATCPDDKAVFERKFKEIILYKKQGPDMVSTIENIFCPINGRYRFTYTANNNEFQCKQSFSELSNCPHGNGLDVRFRQCNFPDLDVRFLCLGDWEGANEDRYIALMDLRAQPEARPKYRCGLYRQDSKTGQIFVSLSADSACITQLNSSAEGYESLVLSPVREQNLPPSVEQAKCKFPEWSQEKWEHLDVKGKTFVFRDGVNFRTITTNCVKTENKTTYDRFLVYTVTQCGESSYNCVWLQKRSHNILEVQYGTTSSDRASDDLCNEQQFQTKQWTTQGKLDVKEVTSCPITGDYTGVVPGDTGLCAKVASDCNNPDIMFYTVSSCTNRSHIYEERVYRCIGNWEENGVLFTYTIRQDIKGYQCFVGKVIRNGDEAYIKEAGKSCSREVDPFTMGMKITKQVSCPQVPVTFVPVTPYWRTVLTPPSQDIAPSSDESYWYQRDTDQPTTPPTKLETGNQNKDQSGNAGIRAVSDLFRLIYLLLLVKFVKNV</sequence>
<evidence type="ECO:0000259" key="4">
    <source>
        <dbReference type="Pfam" id="PF23070"/>
    </source>
</evidence>
<feature type="domain" description="DUF7042" evidence="3">
    <location>
        <begin position="168"/>
        <end position="290"/>
    </location>
</feature>
<evidence type="ECO:0000256" key="2">
    <source>
        <dbReference type="SAM" id="SignalP"/>
    </source>
</evidence>
<dbReference type="Pfam" id="PF23069">
    <property type="entry name" value="DUF7042"/>
    <property type="match status" value="1"/>
</dbReference>
<feature type="compositionally biased region" description="Polar residues" evidence="1">
    <location>
        <begin position="561"/>
        <end position="570"/>
    </location>
</feature>
<dbReference type="InterPro" id="IPR055471">
    <property type="entry name" value="DUF7043"/>
</dbReference>
<evidence type="ECO:0000259" key="3">
    <source>
        <dbReference type="Pfam" id="PF23069"/>
    </source>
</evidence>
<feature type="domain" description="DUF7045" evidence="6">
    <location>
        <begin position="424"/>
        <end position="526"/>
    </location>
</feature>